<keyword evidence="4 9" id="KW-0032">Aminotransferase</keyword>
<dbReference type="PANTHER" id="PTHR46383:SF1">
    <property type="entry name" value="ASPARTATE AMINOTRANSFERASE"/>
    <property type="match status" value="1"/>
</dbReference>
<dbReference type="Pfam" id="PF00155">
    <property type="entry name" value="Aminotran_1_2"/>
    <property type="match status" value="1"/>
</dbReference>
<dbReference type="RefSeq" id="WP_316774887.1">
    <property type="nucleotide sequence ID" value="NZ_JASMWN010000004.1"/>
</dbReference>
<dbReference type="InterPro" id="IPR015424">
    <property type="entry name" value="PyrdxlP-dep_Trfase"/>
</dbReference>
<gene>
    <name evidence="9" type="ORF">QO231_07810</name>
</gene>
<evidence type="ECO:0000256" key="6">
    <source>
        <dbReference type="ARBA" id="ARBA00022898"/>
    </source>
</evidence>
<evidence type="ECO:0000256" key="7">
    <source>
        <dbReference type="ARBA" id="ARBA00049185"/>
    </source>
</evidence>
<evidence type="ECO:0000256" key="1">
    <source>
        <dbReference type="ARBA" id="ARBA00001933"/>
    </source>
</evidence>
<name>A0ABU3VC47_9RHOB</name>
<accession>A0ABU3VC47</accession>
<evidence type="ECO:0000313" key="10">
    <source>
        <dbReference type="Proteomes" id="UP001255416"/>
    </source>
</evidence>
<dbReference type="Gene3D" id="3.40.640.10">
    <property type="entry name" value="Type I PLP-dependent aspartate aminotransferase-like (Major domain)"/>
    <property type="match status" value="1"/>
</dbReference>
<dbReference type="PANTHER" id="PTHR46383">
    <property type="entry name" value="ASPARTATE AMINOTRANSFERASE"/>
    <property type="match status" value="1"/>
</dbReference>
<proteinExistence type="inferred from homology"/>
<keyword evidence="10" id="KW-1185">Reference proteome</keyword>
<keyword evidence="5" id="KW-0808">Transferase</keyword>
<dbReference type="SUPFAM" id="SSF53383">
    <property type="entry name" value="PLP-dependent transferases"/>
    <property type="match status" value="1"/>
</dbReference>
<feature type="domain" description="Aminotransferase class I/classII large" evidence="8">
    <location>
        <begin position="42"/>
        <end position="384"/>
    </location>
</feature>
<protein>
    <recommendedName>
        <fullName evidence="3">aspartate transaminase</fullName>
        <ecNumber evidence="3">2.6.1.1</ecNumber>
    </recommendedName>
</protein>
<reference evidence="10" key="1">
    <citation type="submission" date="2023-05" db="EMBL/GenBank/DDBJ databases">
        <title>Sedimentitalea sp. nov. JM2-8.</title>
        <authorList>
            <person name="Huang J."/>
        </authorList>
    </citation>
    <scope>NUCLEOTIDE SEQUENCE [LARGE SCALE GENOMIC DNA]</scope>
    <source>
        <strain evidence="10">KHS03</strain>
    </source>
</reference>
<dbReference type="InterPro" id="IPR050596">
    <property type="entry name" value="AspAT/PAT-like"/>
</dbReference>
<dbReference type="InterPro" id="IPR015421">
    <property type="entry name" value="PyrdxlP-dep_Trfase_major"/>
</dbReference>
<evidence type="ECO:0000256" key="3">
    <source>
        <dbReference type="ARBA" id="ARBA00012753"/>
    </source>
</evidence>
<dbReference type="NCBIfam" id="NF005732">
    <property type="entry name" value="PRK07550.1"/>
    <property type="match status" value="1"/>
</dbReference>
<evidence type="ECO:0000256" key="4">
    <source>
        <dbReference type="ARBA" id="ARBA00022576"/>
    </source>
</evidence>
<evidence type="ECO:0000256" key="5">
    <source>
        <dbReference type="ARBA" id="ARBA00022679"/>
    </source>
</evidence>
<dbReference type="CDD" id="cd00609">
    <property type="entry name" value="AAT_like"/>
    <property type="match status" value="1"/>
</dbReference>
<comment type="similarity">
    <text evidence="2">Belongs to the class-I pyridoxal-phosphate-dependent aminotransferase family.</text>
</comment>
<evidence type="ECO:0000259" key="8">
    <source>
        <dbReference type="Pfam" id="PF00155"/>
    </source>
</evidence>
<comment type="cofactor">
    <cofactor evidence="1">
        <name>pyridoxal 5'-phosphate</name>
        <dbReference type="ChEBI" id="CHEBI:597326"/>
    </cofactor>
</comment>
<dbReference type="EMBL" id="JASMWN010000004">
    <property type="protein sequence ID" value="MDU9003757.1"/>
    <property type="molecule type" value="Genomic_DNA"/>
</dbReference>
<dbReference type="Proteomes" id="UP001255416">
    <property type="component" value="Unassembled WGS sequence"/>
</dbReference>
<dbReference type="InterPro" id="IPR004839">
    <property type="entry name" value="Aminotransferase_I/II_large"/>
</dbReference>
<comment type="caution">
    <text evidence="9">The sequence shown here is derived from an EMBL/GenBank/DDBJ whole genome shotgun (WGS) entry which is preliminary data.</text>
</comment>
<evidence type="ECO:0000256" key="2">
    <source>
        <dbReference type="ARBA" id="ARBA00007441"/>
    </source>
</evidence>
<dbReference type="EC" id="2.6.1.1" evidence="3"/>
<sequence length="389" mass="42545">MTRTRSTFPSPIVETFGWLKGIEHPADRPLMLVSQAAPVAPPPKELREALADLVLTNDAIHLYGPVLGLSELRAELAEQCSTRYGGAITQAQVAITSGCNQAFAAAVATLTDQGDEVILPTPWYFNHKMWLDMSGVSAVPLPVQADMLPDPEQAARRITGRTRAIVLVTPNNPTGAEYPAPLLRAFYDLAKSRGIKLIVDETYRDFDSRDGAPHDLFGDPDWDQTLLHLYSFSKAYRLTGHRVGALVTSADLLSEVEKFLDTVTICPTQTGQQAALWGMRNLSKWLEGERAEILARRAAIGNGFPVLAERGWALRGLGAYFAYFEHPFDMPSDQLAKSMVHLASILALPATMFTPPGDSHGARHLRIAFANLDQDGIAVFFDRLAALPA</sequence>
<organism evidence="9 10">
    <name type="scientific">Sedimentitalea todarodis</name>
    <dbReference type="NCBI Taxonomy" id="1631240"/>
    <lineage>
        <taxon>Bacteria</taxon>
        <taxon>Pseudomonadati</taxon>
        <taxon>Pseudomonadota</taxon>
        <taxon>Alphaproteobacteria</taxon>
        <taxon>Rhodobacterales</taxon>
        <taxon>Paracoccaceae</taxon>
        <taxon>Sedimentitalea</taxon>
    </lineage>
</organism>
<evidence type="ECO:0000313" key="9">
    <source>
        <dbReference type="EMBL" id="MDU9003757.1"/>
    </source>
</evidence>
<keyword evidence="6" id="KW-0663">Pyridoxal phosphate</keyword>
<comment type="catalytic activity">
    <reaction evidence="7">
        <text>L-aspartate + 2-oxoglutarate = oxaloacetate + L-glutamate</text>
        <dbReference type="Rhea" id="RHEA:21824"/>
        <dbReference type="ChEBI" id="CHEBI:16452"/>
        <dbReference type="ChEBI" id="CHEBI:16810"/>
        <dbReference type="ChEBI" id="CHEBI:29985"/>
        <dbReference type="ChEBI" id="CHEBI:29991"/>
        <dbReference type="EC" id="2.6.1.1"/>
    </reaction>
</comment>
<dbReference type="GO" id="GO:0008483">
    <property type="term" value="F:transaminase activity"/>
    <property type="evidence" value="ECO:0007669"/>
    <property type="project" value="UniProtKB-KW"/>
</dbReference>